<evidence type="ECO:0000313" key="2">
    <source>
        <dbReference type="Proteomes" id="UP001497516"/>
    </source>
</evidence>
<sequence length="70" mass="7661">MVDDLKAANIPGDVEKKESAMVVQGSIFFGQRRLKKSPSPRGIDRALSVFPASRVAEGLHQRRIAGPMLE</sequence>
<proteinExistence type="predicted"/>
<dbReference type="EMBL" id="OZ034817">
    <property type="protein sequence ID" value="CAL1382740.1"/>
    <property type="molecule type" value="Genomic_DNA"/>
</dbReference>
<keyword evidence="2" id="KW-1185">Reference proteome</keyword>
<protein>
    <submittedName>
        <fullName evidence="1">Uncharacterized protein</fullName>
    </submittedName>
</protein>
<evidence type="ECO:0000313" key="1">
    <source>
        <dbReference type="EMBL" id="CAL1382740.1"/>
    </source>
</evidence>
<accession>A0AAV2EA33</accession>
<organism evidence="1 2">
    <name type="scientific">Linum trigynum</name>
    <dbReference type="NCBI Taxonomy" id="586398"/>
    <lineage>
        <taxon>Eukaryota</taxon>
        <taxon>Viridiplantae</taxon>
        <taxon>Streptophyta</taxon>
        <taxon>Embryophyta</taxon>
        <taxon>Tracheophyta</taxon>
        <taxon>Spermatophyta</taxon>
        <taxon>Magnoliopsida</taxon>
        <taxon>eudicotyledons</taxon>
        <taxon>Gunneridae</taxon>
        <taxon>Pentapetalae</taxon>
        <taxon>rosids</taxon>
        <taxon>fabids</taxon>
        <taxon>Malpighiales</taxon>
        <taxon>Linaceae</taxon>
        <taxon>Linum</taxon>
    </lineage>
</organism>
<dbReference type="Proteomes" id="UP001497516">
    <property type="component" value="Chromosome 4"/>
</dbReference>
<reference evidence="1 2" key="1">
    <citation type="submission" date="2024-04" db="EMBL/GenBank/DDBJ databases">
        <authorList>
            <person name="Fracassetti M."/>
        </authorList>
    </citation>
    <scope>NUCLEOTIDE SEQUENCE [LARGE SCALE GENOMIC DNA]</scope>
</reference>
<name>A0AAV2EA33_9ROSI</name>
<gene>
    <name evidence="1" type="ORF">LTRI10_LOCUS24051</name>
</gene>
<dbReference type="AlphaFoldDB" id="A0AAV2EA33"/>